<evidence type="ECO:0000313" key="2">
    <source>
        <dbReference type="EMBL" id="MPN05150.1"/>
    </source>
</evidence>
<dbReference type="EMBL" id="VSSQ01051064">
    <property type="protein sequence ID" value="MPN05150.1"/>
    <property type="molecule type" value="Genomic_DNA"/>
</dbReference>
<name>A0A645EUM1_9ZZZZ</name>
<reference evidence="2" key="1">
    <citation type="submission" date="2019-08" db="EMBL/GenBank/DDBJ databases">
        <authorList>
            <person name="Kucharzyk K."/>
            <person name="Murdoch R.W."/>
            <person name="Higgins S."/>
            <person name="Loffler F."/>
        </authorList>
    </citation>
    <scope>NUCLEOTIDE SEQUENCE</scope>
</reference>
<proteinExistence type="predicted"/>
<feature type="region of interest" description="Disordered" evidence="1">
    <location>
        <begin position="1"/>
        <end position="37"/>
    </location>
</feature>
<organism evidence="2">
    <name type="scientific">bioreactor metagenome</name>
    <dbReference type="NCBI Taxonomy" id="1076179"/>
    <lineage>
        <taxon>unclassified sequences</taxon>
        <taxon>metagenomes</taxon>
        <taxon>ecological metagenomes</taxon>
    </lineage>
</organism>
<protein>
    <submittedName>
        <fullName evidence="2">Uncharacterized protein</fullName>
    </submittedName>
</protein>
<sequence length="77" mass="8242">MDALVEQRTRAVQRTGVHGDQASRLVIHPGDPDQGPAEPLLGVVRDKHRQHGAGVDGSGLVVGRVMSPGPHVFWPVH</sequence>
<gene>
    <name evidence="2" type="ORF">SDC9_152400</name>
</gene>
<evidence type="ECO:0000256" key="1">
    <source>
        <dbReference type="SAM" id="MobiDB-lite"/>
    </source>
</evidence>
<comment type="caution">
    <text evidence="2">The sequence shown here is derived from an EMBL/GenBank/DDBJ whole genome shotgun (WGS) entry which is preliminary data.</text>
</comment>
<accession>A0A645EUM1</accession>
<dbReference type="AlphaFoldDB" id="A0A645EUM1"/>